<dbReference type="RefSeq" id="XP_018070015.1">
    <property type="nucleotide sequence ID" value="XM_018221177.1"/>
</dbReference>
<feature type="region of interest" description="Disordered" evidence="1">
    <location>
        <begin position="72"/>
        <end position="96"/>
    </location>
</feature>
<organism evidence="2 3">
    <name type="scientific">Mollisia scopiformis</name>
    <name type="common">Conifer needle endophyte fungus</name>
    <name type="synonym">Phialocephala scopiformis</name>
    <dbReference type="NCBI Taxonomy" id="149040"/>
    <lineage>
        <taxon>Eukaryota</taxon>
        <taxon>Fungi</taxon>
        <taxon>Dikarya</taxon>
        <taxon>Ascomycota</taxon>
        <taxon>Pezizomycotina</taxon>
        <taxon>Leotiomycetes</taxon>
        <taxon>Helotiales</taxon>
        <taxon>Mollisiaceae</taxon>
        <taxon>Mollisia</taxon>
    </lineage>
</organism>
<evidence type="ECO:0000256" key="1">
    <source>
        <dbReference type="SAM" id="MobiDB-lite"/>
    </source>
</evidence>
<protein>
    <submittedName>
        <fullName evidence="2">Uncharacterized protein</fullName>
    </submittedName>
</protein>
<feature type="compositionally biased region" description="Polar residues" evidence="1">
    <location>
        <begin position="75"/>
        <end position="85"/>
    </location>
</feature>
<name>A0A194X653_MOLSC</name>
<dbReference type="KEGG" id="psco:LY89DRAFT_749619"/>
<keyword evidence="3" id="KW-1185">Reference proteome</keyword>
<evidence type="ECO:0000313" key="2">
    <source>
        <dbReference type="EMBL" id="KUJ15660.1"/>
    </source>
</evidence>
<sequence>MGLVVAVPLPDDSDSHSPVASRQKSETYQSSQTTRYSTILQKASRGKGREGKAVQLAVSWRAPSPLHRALAASDKPNTSLRNTHIPSIAPQDPSRRKQIIDSIAESSSATRVQPAYEAVPAPRRSFIKSLATGAESGHGHYINLQPALLDPRRALAGWLAGWSSPSTLGSPRVYNLKFVQVIYVLSRWIVWDYPELSHSESIMAYGRIASQNLPVPVIEQLLGPHINRWTPGHQIRCAIGTSTRRPGLKRLLLLARPAVARPLTSPSPPGPAERLLALHNAAAAPFVRHITLWKTTATVSSLPGRLIGRASMSLTRSCVGGYLD</sequence>
<dbReference type="GeneID" id="28830903"/>
<reference evidence="2 3" key="1">
    <citation type="submission" date="2015-10" db="EMBL/GenBank/DDBJ databases">
        <title>Full genome of DAOMC 229536 Phialocephala scopiformis, a fungal endophyte of spruce producing the potent anti-insectan compound rugulosin.</title>
        <authorList>
            <consortium name="DOE Joint Genome Institute"/>
            <person name="Walker A.K."/>
            <person name="Frasz S.L."/>
            <person name="Seifert K.A."/>
            <person name="Miller J.D."/>
            <person name="Mondo S.J."/>
            <person name="Labutti K."/>
            <person name="Lipzen A."/>
            <person name="Dockter R."/>
            <person name="Kennedy M."/>
            <person name="Grigoriev I.V."/>
            <person name="Spatafora J.W."/>
        </authorList>
    </citation>
    <scope>NUCLEOTIDE SEQUENCE [LARGE SCALE GENOMIC DNA]</scope>
    <source>
        <strain evidence="2 3">CBS 120377</strain>
    </source>
</reference>
<gene>
    <name evidence="2" type="ORF">LY89DRAFT_749619</name>
</gene>
<dbReference type="EMBL" id="KQ947417">
    <property type="protein sequence ID" value="KUJ15660.1"/>
    <property type="molecule type" value="Genomic_DNA"/>
</dbReference>
<accession>A0A194X653</accession>
<feature type="region of interest" description="Disordered" evidence="1">
    <location>
        <begin position="1"/>
        <end position="50"/>
    </location>
</feature>
<dbReference type="Proteomes" id="UP000070700">
    <property type="component" value="Unassembled WGS sequence"/>
</dbReference>
<proteinExistence type="predicted"/>
<feature type="compositionally biased region" description="Low complexity" evidence="1">
    <location>
        <begin position="26"/>
        <end position="38"/>
    </location>
</feature>
<evidence type="ECO:0000313" key="3">
    <source>
        <dbReference type="Proteomes" id="UP000070700"/>
    </source>
</evidence>
<dbReference type="InParanoid" id="A0A194X653"/>
<dbReference type="AlphaFoldDB" id="A0A194X653"/>